<protein>
    <submittedName>
        <fullName evidence="1">Uncharacterized protein</fullName>
    </submittedName>
</protein>
<dbReference type="EMBL" id="UYRT01089088">
    <property type="protein sequence ID" value="VDN34517.1"/>
    <property type="molecule type" value="Genomic_DNA"/>
</dbReference>
<dbReference type="OrthoDB" id="5859455at2759"/>
<evidence type="ECO:0000313" key="2">
    <source>
        <dbReference type="Proteomes" id="UP000271098"/>
    </source>
</evidence>
<reference evidence="1 2" key="1">
    <citation type="submission" date="2018-11" db="EMBL/GenBank/DDBJ databases">
        <authorList>
            <consortium name="Pathogen Informatics"/>
        </authorList>
    </citation>
    <scope>NUCLEOTIDE SEQUENCE [LARGE SCALE GENOMIC DNA]</scope>
</reference>
<gene>
    <name evidence="1" type="ORF">GPUH_LOCUS19760</name>
</gene>
<dbReference type="AlphaFoldDB" id="A0A3P7NJ18"/>
<organism evidence="1 2">
    <name type="scientific">Gongylonema pulchrum</name>
    <dbReference type="NCBI Taxonomy" id="637853"/>
    <lineage>
        <taxon>Eukaryota</taxon>
        <taxon>Metazoa</taxon>
        <taxon>Ecdysozoa</taxon>
        <taxon>Nematoda</taxon>
        <taxon>Chromadorea</taxon>
        <taxon>Rhabditida</taxon>
        <taxon>Spirurina</taxon>
        <taxon>Spiruromorpha</taxon>
        <taxon>Spiruroidea</taxon>
        <taxon>Gongylonematidae</taxon>
        <taxon>Gongylonema</taxon>
    </lineage>
</organism>
<name>A0A3P7NJ18_9BILA</name>
<keyword evidence="2" id="KW-1185">Reference proteome</keyword>
<dbReference type="Proteomes" id="UP000271098">
    <property type="component" value="Unassembled WGS sequence"/>
</dbReference>
<accession>A0A3P7NJ18</accession>
<sequence length="510" mass="57158">MMEPDFWVKGAERYMLETELKPCSLLNNEVPEADLVTIFEESRLLQDVDFQSNVLGLYYDGGEVAKRLKSPGMSVICLKVRNQESYDCFVSNSRFASNWDTLVCARIITFQEKEFDITVKNSDSNYIICAVCIEIAPDKCPSSVALFGRKISLQTKTLRTFDVALTRRQSITCCQLSQCLLKKLVLLNEKCSFFFRCLNLPLQVFGKMRKDLGFLSSSYRFEQIITLPEQTIVSFFSTCCKLGMCLKSQPMEWLMPLAEQFASPGFVHGAVNRRALMLLKQLSPSLETYYQHKIFLLFQDKILFASLQMHQECGTLQLSLFNSIAAQLKQLLLQRVLSFRRNCGDIISFLKLLAHCVLSNGVAADAVLDCLLTIAFMYLAAGSSRSTEITELILELLFAEDIVIANRCRCVMAAIISNYSATCVKNHQSLFVLVEGAASAIAAEHKTSTASSTGHLLTTKFTPSIVGELETELQNLLVQAKSSSESEGFTRGIKHHNFCLLINYGLIMIG</sequence>
<evidence type="ECO:0000313" key="1">
    <source>
        <dbReference type="EMBL" id="VDN34517.1"/>
    </source>
</evidence>
<proteinExistence type="predicted"/>